<organism evidence="2 3">
    <name type="scientific">Armillaria ostoyae</name>
    <name type="common">Armillaria root rot fungus</name>
    <dbReference type="NCBI Taxonomy" id="47428"/>
    <lineage>
        <taxon>Eukaryota</taxon>
        <taxon>Fungi</taxon>
        <taxon>Dikarya</taxon>
        <taxon>Basidiomycota</taxon>
        <taxon>Agaricomycotina</taxon>
        <taxon>Agaricomycetes</taxon>
        <taxon>Agaricomycetidae</taxon>
        <taxon>Agaricales</taxon>
        <taxon>Marasmiineae</taxon>
        <taxon>Physalacriaceae</taxon>
        <taxon>Armillaria</taxon>
    </lineage>
</organism>
<feature type="region of interest" description="Disordered" evidence="1">
    <location>
        <begin position="1"/>
        <end position="25"/>
    </location>
</feature>
<dbReference type="STRING" id="47428.A0A284S7F7"/>
<accession>A0A284S7F7</accession>
<dbReference type="OrthoDB" id="2990597at2759"/>
<dbReference type="AlphaFoldDB" id="A0A284S7F7"/>
<name>A0A284S7F7_ARMOS</name>
<proteinExistence type="predicted"/>
<sequence length="610" mass="70808">MDAIRRPVYMRSGRARRQKQKDPEEHPYLSLVTLSASEETGQVEFNPSVLKQRSYTGRVLPSAVADTPCAELGVDGMLEKLNAPVRTLGSPAYRVCEYIIAHNYDLGTAYAHMRIKPNYAITDRDVTEARKSDEKMRQDLLEKRQVEEMARGKKRQFEEMEKDKKQFSTRAPPRRVWDLYANRVMPYWVARRHPWAISHAWVDDNDLKKVMTPINGYEWPVPMPKNADLNLIRIEMLNLGAEYIWLDVLCLRQEGQGEDPRGNPSQEEWKDREGLRKMEWKVDLPTIGWVYAEGHPQYHPQDREVSPVCYFSGLGLPLSFKTASDLDDDRCWFNRAWTLQETPRSPIIAGKTCDDGKINEKFMPVDMQRRFDKQLASLQHWQPQKTASIFDVLFHMRKRKATKRVDKVAGLVYLLESSHIPIYNAGLCEEDAWTELVDVMHYRFRAALFFLYPKPGKGKQSWRPSWEQVTEGTLPAEGQPTFKHLTSRFRMQKGKVIYEGPRVDRCTVHGLADPSEDLRHGEFKVKNCCGVMYTLKIVADPSGPIDDGQYTLIGYTPPPKVAERILWVIGKIEEPEGKFRKMSVFRMANRRESERLRSLNVYRYTKTCLL</sequence>
<evidence type="ECO:0000313" key="2">
    <source>
        <dbReference type="EMBL" id="SJL16945.1"/>
    </source>
</evidence>
<gene>
    <name evidence="2" type="ORF">ARMOST_20479</name>
</gene>
<evidence type="ECO:0000256" key="1">
    <source>
        <dbReference type="SAM" id="MobiDB-lite"/>
    </source>
</evidence>
<dbReference type="Proteomes" id="UP000219338">
    <property type="component" value="Unassembled WGS sequence"/>
</dbReference>
<reference evidence="3" key="1">
    <citation type="journal article" date="2017" name="Nat. Ecol. Evol.">
        <title>Genome expansion and lineage-specific genetic innovations in the forest pathogenic fungi Armillaria.</title>
        <authorList>
            <person name="Sipos G."/>
            <person name="Prasanna A.N."/>
            <person name="Walter M.C."/>
            <person name="O'Connor E."/>
            <person name="Balint B."/>
            <person name="Krizsan K."/>
            <person name="Kiss B."/>
            <person name="Hess J."/>
            <person name="Varga T."/>
            <person name="Slot J."/>
            <person name="Riley R."/>
            <person name="Boka B."/>
            <person name="Rigling D."/>
            <person name="Barry K."/>
            <person name="Lee J."/>
            <person name="Mihaltcheva S."/>
            <person name="LaButti K."/>
            <person name="Lipzen A."/>
            <person name="Waldron R."/>
            <person name="Moloney N.M."/>
            <person name="Sperisen C."/>
            <person name="Kredics L."/>
            <person name="Vagvoelgyi C."/>
            <person name="Patrignani A."/>
            <person name="Fitzpatrick D."/>
            <person name="Nagy I."/>
            <person name="Doyle S."/>
            <person name="Anderson J.B."/>
            <person name="Grigoriev I.V."/>
            <person name="Gueldener U."/>
            <person name="Muensterkoetter M."/>
            <person name="Nagy L.G."/>
        </authorList>
    </citation>
    <scope>NUCLEOTIDE SEQUENCE [LARGE SCALE GENOMIC DNA]</scope>
    <source>
        <strain evidence="3">C18/9</strain>
    </source>
</reference>
<protein>
    <recommendedName>
        <fullName evidence="4">Heterokaryon incompatibility domain-containing protein</fullName>
    </recommendedName>
</protein>
<evidence type="ECO:0008006" key="4">
    <source>
        <dbReference type="Google" id="ProtNLM"/>
    </source>
</evidence>
<dbReference type="EMBL" id="FUEG01000039">
    <property type="protein sequence ID" value="SJL16945.1"/>
    <property type="molecule type" value="Genomic_DNA"/>
</dbReference>
<keyword evidence="3" id="KW-1185">Reference proteome</keyword>
<evidence type="ECO:0000313" key="3">
    <source>
        <dbReference type="Proteomes" id="UP000219338"/>
    </source>
</evidence>